<dbReference type="PANTHER" id="PTHR43304">
    <property type="entry name" value="PHYTOCHROME-LIKE PROTEIN CPH1"/>
    <property type="match status" value="1"/>
</dbReference>
<evidence type="ECO:0000256" key="1">
    <source>
        <dbReference type="ARBA" id="ARBA00000085"/>
    </source>
</evidence>
<name>A0A1K1N6W4_9FLAO</name>
<evidence type="ECO:0000256" key="5">
    <source>
        <dbReference type="ARBA" id="ARBA00022777"/>
    </source>
</evidence>
<dbReference type="GO" id="GO:0006355">
    <property type="term" value="P:regulation of DNA-templated transcription"/>
    <property type="evidence" value="ECO:0007669"/>
    <property type="project" value="InterPro"/>
</dbReference>
<keyword evidence="9" id="KW-1185">Reference proteome</keyword>
<dbReference type="CDD" id="cd00130">
    <property type="entry name" value="PAS"/>
    <property type="match status" value="1"/>
</dbReference>
<dbReference type="PRINTS" id="PR00344">
    <property type="entry name" value="BCTRLSENSOR"/>
</dbReference>
<protein>
    <recommendedName>
        <fullName evidence="2">histidine kinase</fullName>
        <ecNumber evidence="2">2.7.13.3</ecNumber>
    </recommendedName>
</protein>
<dbReference type="InterPro" id="IPR036890">
    <property type="entry name" value="HATPase_C_sf"/>
</dbReference>
<dbReference type="STRING" id="76595.SAMN05660313_01221"/>
<dbReference type="EMBL" id="FPIY01000001">
    <property type="protein sequence ID" value="SFW31084.1"/>
    <property type="molecule type" value="Genomic_DNA"/>
</dbReference>
<dbReference type="InterPro" id="IPR052162">
    <property type="entry name" value="Sensor_kinase/Photoreceptor"/>
</dbReference>
<dbReference type="SUPFAM" id="SSF55785">
    <property type="entry name" value="PYP-like sensor domain (PAS domain)"/>
    <property type="match status" value="1"/>
</dbReference>
<dbReference type="Gene3D" id="3.30.565.10">
    <property type="entry name" value="Histidine kinase-like ATPase, C-terminal domain"/>
    <property type="match status" value="1"/>
</dbReference>
<evidence type="ECO:0000313" key="9">
    <source>
        <dbReference type="Proteomes" id="UP000183257"/>
    </source>
</evidence>
<evidence type="ECO:0000256" key="3">
    <source>
        <dbReference type="ARBA" id="ARBA00022553"/>
    </source>
</evidence>
<dbReference type="Pfam" id="PF00989">
    <property type="entry name" value="PAS"/>
    <property type="match status" value="1"/>
</dbReference>
<dbReference type="SUPFAM" id="SSF47384">
    <property type="entry name" value="Homodimeric domain of signal transducing histidine kinase"/>
    <property type="match status" value="1"/>
</dbReference>
<dbReference type="InterPro" id="IPR013767">
    <property type="entry name" value="PAS_fold"/>
</dbReference>
<dbReference type="Gene3D" id="1.10.287.130">
    <property type="match status" value="1"/>
</dbReference>
<evidence type="ECO:0000313" key="8">
    <source>
        <dbReference type="EMBL" id="SFW31084.1"/>
    </source>
</evidence>
<dbReference type="CDD" id="cd00082">
    <property type="entry name" value="HisKA"/>
    <property type="match status" value="1"/>
</dbReference>
<reference evidence="9" key="1">
    <citation type="submission" date="2016-11" db="EMBL/GenBank/DDBJ databases">
        <authorList>
            <person name="Varghese N."/>
            <person name="Submissions S."/>
        </authorList>
    </citation>
    <scope>NUCLEOTIDE SEQUENCE [LARGE SCALE GENOMIC DNA]</scope>
    <source>
        <strain evidence="9">DSM 24786</strain>
    </source>
</reference>
<dbReference type="AlphaFoldDB" id="A0A1K1N6W4"/>
<evidence type="ECO:0000256" key="2">
    <source>
        <dbReference type="ARBA" id="ARBA00012438"/>
    </source>
</evidence>
<dbReference type="InterPro" id="IPR000014">
    <property type="entry name" value="PAS"/>
</dbReference>
<sequence length="363" mass="41062">MSAKPMNVDNELRGVFFDMAHSPFVILDKNLIFVDMNKAATTTLNINKCDFIGKSLLDAFPHLKGTERLKTYQKVIETGESISLDEVSFYTETKTFKFIIRAFKIGDGLGITTLDVSSLMSSIEQLKATQNSLEAVNENLKSKNQELEEFSYVAAHDLRAPLTNMQSLFAMLESSNTITEEAKPIFDKLKYVGKLMCDKLKALNSVIALKSNLGAKKEKINFKEIVEKIKAIHSEKIIESRTIIKEDFTAYPTIDYNPVQFESILHNLISNAIKYKHARRKPLISISTKIEENKPVLIIKDNGLGFDTSNDPNKIFRLFKRMHTHVEGLGVGLYIIYTIVKNNGGDIIVESEINKGTQFKIYF</sequence>
<evidence type="ECO:0000256" key="6">
    <source>
        <dbReference type="SAM" id="Coils"/>
    </source>
</evidence>
<keyword evidence="4" id="KW-0808">Transferase</keyword>
<dbReference type="InterPro" id="IPR036097">
    <property type="entry name" value="HisK_dim/P_sf"/>
</dbReference>
<feature type="domain" description="Histidine kinase" evidence="7">
    <location>
        <begin position="153"/>
        <end position="363"/>
    </location>
</feature>
<accession>A0A1K1N6W4</accession>
<feature type="coiled-coil region" evidence="6">
    <location>
        <begin position="119"/>
        <end position="150"/>
    </location>
</feature>
<organism evidence="8 9">
    <name type="scientific">Cellulophaga fucicola</name>
    <dbReference type="NCBI Taxonomy" id="76595"/>
    <lineage>
        <taxon>Bacteria</taxon>
        <taxon>Pseudomonadati</taxon>
        <taxon>Bacteroidota</taxon>
        <taxon>Flavobacteriia</taxon>
        <taxon>Flavobacteriales</taxon>
        <taxon>Flavobacteriaceae</taxon>
        <taxon>Cellulophaga</taxon>
    </lineage>
</organism>
<dbReference type="InterPro" id="IPR004358">
    <property type="entry name" value="Sig_transdc_His_kin-like_C"/>
</dbReference>
<dbReference type="Proteomes" id="UP000183257">
    <property type="component" value="Unassembled WGS sequence"/>
</dbReference>
<dbReference type="PANTHER" id="PTHR43304:SF1">
    <property type="entry name" value="PAC DOMAIN-CONTAINING PROTEIN"/>
    <property type="match status" value="1"/>
</dbReference>
<dbReference type="Pfam" id="PF02518">
    <property type="entry name" value="HATPase_c"/>
    <property type="match status" value="1"/>
</dbReference>
<dbReference type="GO" id="GO:0000155">
    <property type="term" value="F:phosphorelay sensor kinase activity"/>
    <property type="evidence" value="ECO:0007669"/>
    <property type="project" value="InterPro"/>
</dbReference>
<evidence type="ECO:0000259" key="7">
    <source>
        <dbReference type="PROSITE" id="PS50109"/>
    </source>
</evidence>
<gene>
    <name evidence="8" type="ORF">SAMN05660313_01221</name>
</gene>
<dbReference type="EC" id="2.7.13.3" evidence="2"/>
<dbReference type="PROSITE" id="PS50109">
    <property type="entry name" value="HIS_KIN"/>
    <property type="match status" value="1"/>
</dbReference>
<dbReference type="SUPFAM" id="SSF55874">
    <property type="entry name" value="ATPase domain of HSP90 chaperone/DNA topoisomerase II/histidine kinase"/>
    <property type="match status" value="1"/>
</dbReference>
<keyword evidence="3" id="KW-0597">Phosphoprotein</keyword>
<dbReference type="InterPro" id="IPR005467">
    <property type="entry name" value="His_kinase_dom"/>
</dbReference>
<dbReference type="InterPro" id="IPR003661">
    <property type="entry name" value="HisK_dim/P_dom"/>
</dbReference>
<proteinExistence type="predicted"/>
<comment type="catalytic activity">
    <reaction evidence="1">
        <text>ATP + protein L-histidine = ADP + protein N-phospho-L-histidine.</text>
        <dbReference type="EC" id="2.7.13.3"/>
    </reaction>
</comment>
<dbReference type="RefSeq" id="WP_072302850.1">
    <property type="nucleotide sequence ID" value="NZ_FPIY01000001.1"/>
</dbReference>
<evidence type="ECO:0000256" key="4">
    <source>
        <dbReference type="ARBA" id="ARBA00022679"/>
    </source>
</evidence>
<keyword evidence="5" id="KW-0418">Kinase</keyword>
<dbReference type="SMART" id="SM00387">
    <property type="entry name" value="HATPase_c"/>
    <property type="match status" value="1"/>
</dbReference>
<dbReference type="InterPro" id="IPR003594">
    <property type="entry name" value="HATPase_dom"/>
</dbReference>
<keyword evidence="6" id="KW-0175">Coiled coil</keyword>
<dbReference type="OrthoDB" id="5522855at2"/>
<dbReference type="Gene3D" id="3.30.450.20">
    <property type="entry name" value="PAS domain"/>
    <property type="match status" value="1"/>
</dbReference>
<dbReference type="InterPro" id="IPR035965">
    <property type="entry name" value="PAS-like_dom_sf"/>
</dbReference>